<dbReference type="OrthoDB" id="10264149at2759"/>
<reference evidence="2 3" key="1">
    <citation type="journal article" date="2018" name="PLoS Genet.">
        <title>Population sequencing reveals clonal diversity and ancestral inbreeding in the grapevine cultivar Chardonnay.</title>
        <authorList>
            <person name="Roach M.J."/>
            <person name="Johnson D.L."/>
            <person name="Bohlmann J."/>
            <person name="van Vuuren H.J."/>
            <person name="Jones S.J."/>
            <person name="Pretorius I.S."/>
            <person name="Schmidt S.A."/>
            <person name="Borneman A.R."/>
        </authorList>
    </citation>
    <scope>NUCLEOTIDE SEQUENCE [LARGE SCALE GENOMIC DNA]</scope>
    <source>
        <strain evidence="3">cv. Chardonnay</strain>
        <tissue evidence="2">Leaf</tissue>
    </source>
</reference>
<name>A0A438HQV4_VITVI</name>
<organism evidence="2 3">
    <name type="scientific">Vitis vinifera</name>
    <name type="common">Grape</name>
    <dbReference type="NCBI Taxonomy" id="29760"/>
    <lineage>
        <taxon>Eukaryota</taxon>
        <taxon>Viridiplantae</taxon>
        <taxon>Streptophyta</taxon>
        <taxon>Embryophyta</taxon>
        <taxon>Tracheophyta</taxon>
        <taxon>Spermatophyta</taxon>
        <taxon>Magnoliopsida</taxon>
        <taxon>eudicotyledons</taxon>
        <taxon>Gunneridae</taxon>
        <taxon>Pentapetalae</taxon>
        <taxon>rosids</taxon>
        <taxon>Vitales</taxon>
        <taxon>Vitaceae</taxon>
        <taxon>Viteae</taxon>
        <taxon>Vitis</taxon>
    </lineage>
</organism>
<proteinExistence type="predicted"/>
<evidence type="ECO:0000313" key="3">
    <source>
        <dbReference type="Proteomes" id="UP000288805"/>
    </source>
</evidence>
<sequence>MVLEARFFCRSTLFIPCMPMILDSSGKGLKWGAAAAKGEAPPGLPLKGAGQDSSDTQPKVTNGGVPKASDALSGELWEVKKERICKASVYGKLPGWDLRSVIVKSGDDCRQEHLAVQLISHFYGR</sequence>
<feature type="region of interest" description="Disordered" evidence="1">
    <location>
        <begin position="40"/>
        <end position="69"/>
    </location>
</feature>
<feature type="compositionally biased region" description="Polar residues" evidence="1">
    <location>
        <begin position="51"/>
        <end position="60"/>
    </location>
</feature>
<dbReference type="PANTHER" id="PTHR10048">
    <property type="entry name" value="PHOSPHATIDYLINOSITOL KINASE"/>
    <property type="match status" value="1"/>
</dbReference>
<dbReference type="GO" id="GO:0046854">
    <property type="term" value="P:phosphatidylinositol phosphate biosynthetic process"/>
    <property type="evidence" value="ECO:0007669"/>
    <property type="project" value="InterPro"/>
</dbReference>
<comment type="caution">
    <text evidence="2">The sequence shown here is derived from an EMBL/GenBank/DDBJ whole genome shotgun (WGS) entry which is preliminary data.</text>
</comment>
<protein>
    <submittedName>
        <fullName evidence="2">Phosphatidylinositol 4-kinase beta 1</fullName>
    </submittedName>
</protein>
<dbReference type="GO" id="GO:0016301">
    <property type="term" value="F:kinase activity"/>
    <property type="evidence" value="ECO:0007669"/>
    <property type="project" value="UniProtKB-KW"/>
</dbReference>
<dbReference type="EMBL" id="QGNW01000189">
    <property type="protein sequence ID" value="RVW86819.1"/>
    <property type="molecule type" value="Genomic_DNA"/>
</dbReference>
<keyword evidence="2" id="KW-0418">Kinase</keyword>
<evidence type="ECO:0000256" key="1">
    <source>
        <dbReference type="SAM" id="MobiDB-lite"/>
    </source>
</evidence>
<dbReference type="InterPro" id="IPR018936">
    <property type="entry name" value="PI3/4_kinase_CS"/>
</dbReference>
<evidence type="ECO:0000313" key="2">
    <source>
        <dbReference type="EMBL" id="RVW86819.1"/>
    </source>
</evidence>
<dbReference type="AlphaFoldDB" id="A0A438HQV4"/>
<dbReference type="PANTHER" id="PTHR10048:SF22">
    <property type="entry name" value="PHOSPHATIDYLINOSITOL 4-KINASE BETA"/>
    <property type="match status" value="1"/>
</dbReference>
<keyword evidence="2" id="KW-0808">Transferase</keyword>
<dbReference type="InterPro" id="IPR015433">
    <property type="entry name" value="PI3/4_kinase"/>
</dbReference>
<accession>A0A438HQV4</accession>
<dbReference type="Gene3D" id="3.30.1010.10">
    <property type="entry name" value="Phosphatidylinositol 3-kinase Catalytic Subunit, Chain A, domain 4"/>
    <property type="match status" value="1"/>
</dbReference>
<dbReference type="Proteomes" id="UP000288805">
    <property type="component" value="Unassembled WGS sequence"/>
</dbReference>
<dbReference type="PROSITE" id="PS00915">
    <property type="entry name" value="PI3_4_KINASE_1"/>
    <property type="match status" value="1"/>
</dbReference>
<gene>
    <name evidence="2" type="primary">PI4KB1_0</name>
    <name evidence="2" type="ORF">CK203_036008</name>
</gene>